<dbReference type="Proteomes" id="UP001221757">
    <property type="component" value="Unassembled WGS sequence"/>
</dbReference>
<evidence type="ECO:0000313" key="3">
    <source>
        <dbReference type="Proteomes" id="UP001221757"/>
    </source>
</evidence>
<keyword evidence="3" id="KW-1185">Reference proteome</keyword>
<proteinExistence type="predicted"/>
<accession>A0AAD7BQK1</accession>
<reference evidence="2" key="1">
    <citation type="submission" date="2023-03" db="EMBL/GenBank/DDBJ databases">
        <title>Massive genome expansion in bonnet fungi (Mycena s.s.) driven by repeated elements and novel gene families across ecological guilds.</title>
        <authorList>
            <consortium name="Lawrence Berkeley National Laboratory"/>
            <person name="Harder C.B."/>
            <person name="Miyauchi S."/>
            <person name="Viragh M."/>
            <person name="Kuo A."/>
            <person name="Thoen E."/>
            <person name="Andreopoulos B."/>
            <person name="Lu D."/>
            <person name="Skrede I."/>
            <person name="Drula E."/>
            <person name="Henrissat B."/>
            <person name="Morin E."/>
            <person name="Kohler A."/>
            <person name="Barry K."/>
            <person name="LaButti K."/>
            <person name="Morin E."/>
            <person name="Salamov A."/>
            <person name="Lipzen A."/>
            <person name="Mereny Z."/>
            <person name="Hegedus B."/>
            <person name="Baldrian P."/>
            <person name="Stursova M."/>
            <person name="Weitz H."/>
            <person name="Taylor A."/>
            <person name="Grigoriev I.V."/>
            <person name="Nagy L.G."/>
            <person name="Martin F."/>
            <person name="Kauserud H."/>
        </authorList>
    </citation>
    <scope>NUCLEOTIDE SEQUENCE</scope>
    <source>
        <strain evidence="2">CBHHK067</strain>
    </source>
</reference>
<name>A0AAD7BQK1_MYCRO</name>
<evidence type="ECO:0000256" key="1">
    <source>
        <dbReference type="SAM" id="MobiDB-lite"/>
    </source>
</evidence>
<organism evidence="2 3">
    <name type="scientific">Mycena rosella</name>
    <name type="common">Pink bonnet</name>
    <name type="synonym">Agaricus rosellus</name>
    <dbReference type="NCBI Taxonomy" id="1033263"/>
    <lineage>
        <taxon>Eukaryota</taxon>
        <taxon>Fungi</taxon>
        <taxon>Dikarya</taxon>
        <taxon>Basidiomycota</taxon>
        <taxon>Agaricomycotina</taxon>
        <taxon>Agaricomycetes</taxon>
        <taxon>Agaricomycetidae</taxon>
        <taxon>Agaricales</taxon>
        <taxon>Marasmiineae</taxon>
        <taxon>Mycenaceae</taxon>
        <taxon>Mycena</taxon>
    </lineage>
</organism>
<gene>
    <name evidence="2" type="ORF">B0H17DRAFT_1285761</name>
</gene>
<evidence type="ECO:0000313" key="2">
    <source>
        <dbReference type="EMBL" id="KAJ7627496.1"/>
    </source>
</evidence>
<feature type="region of interest" description="Disordered" evidence="1">
    <location>
        <begin position="1"/>
        <end position="57"/>
    </location>
</feature>
<dbReference type="AlphaFoldDB" id="A0AAD7BQK1"/>
<feature type="compositionally biased region" description="Pro residues" evidence="1">
    <location>
        <begin position="32"/>
        <end position="42"/>
    </location>
</feature>
<sequence>MPFERASSIPHGKRGRPPGRASAVTQARFAPRPHPSAQPDAPPGYQRRLPPRYRIKSLSPPPSSYDIYAADSFICALIGAPPRISPRLLAAPSTRPRAVYRASESTRRPSLLRRRTRTIHSVGRNAYGDGRWTWVGDVERPSRHRHSEILLRDVERLATLTPLTGGKEYMYPHPMINPSRVLLVLVHDTPSVALWIEVDHGLPPVLVGHCAAYASPTVLIESQRHAERVREEDETGVCPQYSPPAFTPSSSASYRRGLDAGVAYICVSAGRAPTQPVLVHAPRFRPPVRPRWGGWWRGGSASSYVSDAAWCWRRKRRLNGTGDDVVDVARGLATYRASPPLWGECHRLAGGTLERKSRANGDGVDRTHERWRHAWSRPYARPGVVSSSAPRQCGVVTLAVPTLRTRSTDFRGGRGDRGMGKWLGLGNHVWCGPGGDGTATRAPSLCVRH</sequence>
<comment type="caution">
    <text evidence="2">The sequence shown here is derived from an EMBL/GenBank/DDBJ whole genome shotgun (WGS) entry which is preliminary data.</text>
</comment>
<protein>
    <submittedName>
        <fullName evidence="2">Uncharacterized protein</fullName>
    </submittedName>
</protein>
<dbReference type="EMBL" id="JARKIE010000569">
    <property type="protein sequence ID" value="KAJ7627496.1"/>
    <property type="molecule type" value="Genomic_DNA"/>
</dbReference>